<keyword evidence="2" id="KW-1185">Reference proteome</keyword>
<organism evidence="1 2">
    <name type="scientific">Xylaria bambusicola</name>
    <dbReference type="NCBI Taxonomy" id="326684"/>
    <lineage>
        <taxon>Eukaryota</taxon>
        <taxon>Fungi</taxon>
        <taxon>Dikarya</taxon>
        <taxon>Ascomycota</taxon>
        <taxon>Pezizomycotina</taxon>
        <taxon>Sordariomycetes</taxon>
        <taxon>Xylariomycetidae</taxon>
        <taxon>Xylariales</taxon>
        <taxon>Xylariaceae</taxon>
        <taxon>Xylaria</taxon>
    </lineage>
</organism>
<proteinExistence type="predicted"/>
<dbReference type="Proteomes" id="UP001305414">
    <property type="component" value="Unassembled WGS sequence"/>
</dbReference>
<protein>
    <submittedName>
        <fullName evidence="1">Uncharacterized protein</fullName>
    </submittedName>
</protein>
<comment type="caution">
    <text evidence="1">The sequence shown here is derived from an EMBL/GenBank/DDBJ whole genome shotgun (WGS) entry which is preliminary data.</text>
</comment>
<dbReference type="AlphaFoldDB" id="A0AAN7Z553"/>
<sequence length="83" mass="9217">MGLSGKVENERAIEAAVGRAYWGGGDIDLDIDDNVDFEQDLYSNLEDDVEDENERAIEAAVGWAYRGGDINFDIDEDEDNGEE</sequence>
<accession>A0AAN7Z553</accession>
<evidence type="ECO:0000313" key="1">
    <source>
        <dbReference type="EMBL" id="KAK5637490.1"/>
    </source>
</evidence>
<name>A0AAN7Z553_9PEZI</name>
<evidence type="ECO:0000313" key="2">
    <source>
        <dbReference type="Proteomes" id="UP001305414"/>
    </source>
</evidence>
<reference evidence="1 2" key="1">
    <citation type="submission" date="2023-10" db="EMBL/GenBank/DDBJ databases">
        <title>Draft genome sequence of Xylaria bambusicola isolate GMP-LS, the root and basal stem rot pathogen of sugarcane in Indonesia.</title>
        <authorList>
            <person name="Selvaraj P."/>
            <person name="Muralishankar V."/>
            <person name="Muruganantham S."/>
            <person name="Sp S."/>
            <person name="Haryani S."/>
            <person name="Lau K.J.X."/>
            <person name="Naqvi N.I."/>
        </authorList>
    </citation>
    <scope>NUCLEOTIDE SEQUENCE [LARGE SCALE GENOMIC DNA]</scope>
    <source>
        <strain evidence="1">GMP-LS</strain>
    </source>
</reference>
<dbReference type="EMBL" id="JAWHQM010000123">
    <property type="protein sequence ID" value="KAK5637490.1"/>
    <property type="molecule type" value="Genomic_DNA"/>
</dbReference>
<gene>
    <name evidence="1" type="ORF">RRF57_013205</name>
</gene>